<proteinExistence type="inferred from homology"/>
<dbReference type="InterPro" id="IPR019812">
    <property type="entry name" value="Hydgase_assmbl_chp_CS"/>
</dbReference>
<evidence type="ECO:0000256" key="1">
    <source>
        <dbReference type="ARBA" id="ARBA00006018"/>
    </source>
</evidence>
<dbReference type="Pfam" id="PF01455">
    <property type="entry name" value="HupF_HypC"/>
    <property type="match status" value="1"/>
</dbReference>
<dbReference type="PRINTS" id="PR00445">
    <property type="entry name" value="HUPFHYPC"/>
</dbReference>
<keyword evidence="3" id="KW-1185">Reference proteome</keyword>
<dbReference type="PANTHER" id="PTHR35177:SF2">
    <property type="entry name" value="HYDROGENASE MATURATION FACTOR HYBG"/>
    <property type="match status" value="1"/>
</dbReference>
<dbReference type="NCBIfam" id="TIGR00074">
    <property type="entry name" value="hypC_hupF"/>
    <property type="match status" value="1"/>
</dbReference>
<reference evidence="3" key="1">
    <citation type="journal article" date="2015" name="Genome Announc.">
        <title>Draft Genome Sequence of an Anaerobic Ammonium-Oxidizing Bacterium, "Candidatus Brocadia sinica".</title>
        <authorList>
            <person name="Oshiki M."/>
            <person name="Shinyako-Hata K."/>
            <person name="Satoh H."/>
            <person name="Okabe S."/>
        </authorList>
    </citation>
    <scope>NUCLEOTIDE SEQUENCE [LARGE SCALE GENOMIC DNA]</scope>
    <source>
        <strain evidence="3">JPN1</strain>
    </source>
</reference>
<evidence type="ECO:0000313" key="3">
    <source>
        <dbReference type="Proteomes" id="UP000032309"/>
    </source>
</evidence>
<dbReference type="Proteomes" id="UP000032309">
    <property type="component" value="Unassembled WGS sequence"/>
</dbReference>
<dbReference type="InterPro" id="IPR001109">
    <property type="entry name" value="Hydrogenase_HupF/HypC"/>
</dbReference>
<sequence>MCLAVPMKLIKNNGITGVAELGSLQKEIGLQLLEDVKVGDYVIVHAGYAIQKLDEKEAAVTIALLESFLQE</sequence>
<dbReference type="SUPFAM" id="SSF159127">
    <property type="entry name" value="HupF/HypC-like"/>
    <property type="match status" value="1"/>
</dbReference>
<organism evidence="2 3">
    <name type="scientific">Candidatus Brocadia sinica JPN1</name>
    <dbReference type="NCBI Taxonomy" id="1197129"/>
    <lineage>
        <taxon>Bacteria</taxon>
        <taxon>Pseudomonadati</taxon>
        <taxon>Planctomycetota</taxon>
        <taxon>Candidatus Brocadiia</taxon>
        <taxon>Candidatus Brocadiales</taxon>
        <taxon>Candidatus Brocadiaceae</taxon>
        <taxon>Candidatus Brocadia</taxon>
    </lineage>
</organism>
<accession>A0ABQ0JS44</accession>
<gene>
    <name evidence="2" type="ORF">BROSI_A0047</name>
</gene>
<dbReference type="PROSITE" id="PS01097">
    <property type="entry name" value="HUPF_HYPC"/>
    <property type="match status" value="1"/>
</dbReference>
<comment type="similarity">
    <text evidence="1">Belongs to the HupF/HypC family.</text>
</comment>
<dbReference type="Gene3D" id="2.30.30.140">
    <property type="match status" value="1"/>
</dbReference>
<name>A0ABQ0JS44_9BACT</name>
<protein>
    <submittedName>
        <fullName evidence="2">Hydrogenase maturation protein</fullName>
    </submittedName>
</protein>
<comment type="caution">
    <text evidence="2">The sequence shown here is derived from an EMBL/GenBank/DDBJ whole genome shotgun (WGS) entry which is preliminary data.</text>
</comment>
<evidence type="ECO:0000313" key="2">
    <source>
        <dbReference type="EMBL" id="GAN31546.1"/>
    </source>
</evidence>
<dbReference type="PANTHER" id="PTHR35177">
    <property type="entry name" value="HYDROGENASE MATURATION FACTOR HYBG"/>
    <property type="match status" value="1"/>
</dbReference>
<dbReference type="EMBL" id="BAFN01000001">
    <property type="protein sequence ID" value="GAN31546.1"/>
    <property type="molecule type" value="Genomic_DNA"/>
</dbReference>